<gene>
    <name evidence="7" type="primary">mrdB</name>
    <name evidence="7" type="ORF">HCR_22010</name>
</gene>
<feature type="transmembrane region" description="Helical" evidence="6">
    <location>
        <begin position="303"/>
        <end position="330"/>
    </location>
</feature>
<protein>
    <submittedName>
        <fullName evidence="7">Rod shape-determining protein RodA</fullName>
    </submittedName>
</protein>
<sequence>MKHTLMFDRRILTHFDFFLILFILPLILISLTLVKEISPALFRKELFYIGLGFVVFFIFFLIPWRSLRWLIPFFYWSTILLLISVDLFGVTKLGAQRWLQLPFIGMTIQPSELFKPAFILMLGHLIQENPPPPGGYRLKQFLKFSFYILLPFLLIAKEPDLGTALVLLIIGYGVLFLVGVHWKIWAGIAITLAVAAPFLYSNLHDYQKKRIHDFLAEKPSYHVQQSIIAIGSGGMTGKPKEEATQTQLKFLPIASSDFIFAYFVERFGFVGAAGLIFLYALLILHIFSLGIHAHADYFIRVTAYGIAFLLFVYTSVNILMTIGLAPVVGVPLPLLSHGGSSFINFMVLFGILENFIAFRFNFLYNSGSKVTFL</sequence>
<comment type="subcellular location">
    <subcellularLocation>
        <location evidence="1">Membrane</location>
        <topology evidence="1">Multi-pass membrane protein</topology>
    </subcellularLocation>
</comment>
<feature type="transmembrane region" description="Helical" evidence="6">
    <location>
        <begin position="73"/>
        <end position="91"/>
    </location>
</feature>
<accession>A0ABM8FNC2</accession>
<evidence type="ECO:0000313" key="7">
    <source>
        <dbReference type="EMBL" id="BDY13889.1"/>
    </source>
</evidence>
<feature type="transmembrane region" description="Helical" evidence="6">
    <location>
        <begin position="184"/>
        <end position="203"/>
    </location>
</feature>
<keyword evidence="2 6" id="KW-0812">Transmembrane</keyword>
<proteinExistence type="predicted"/>
<dbReference type="EMBL" id="AP027370">
    <property type="protein sequence ID" value="BDY13889.1"/>
    <property type="molecule type" value="Genomic_DNA"/>
</dbReference>
<dbReference type="RefSeq" id="WP_286336831.1">
    <property type="nucleotide sequence ID" value="NZ_AP027370.1"/>
</dbReference>
<dbReference type="Pfam" id="PF01098">
    <property type="entry name" value="FTSW_RODA_SPOVE"/>
    <property type="match status" value="1"/>
</dbReference>
<keyword evidence="8" id="KW-1185">Reference proteome</keyword>
<dbReference type="Proteomes" id="UP001321445">
    <property type="component" value="Chromosome"/>
</dbReference>
<keyword evidence="4 6" id="KW-1133">Transmembrane helix</keyword>
<organism evidence="7 8">
    <name type="scientific">Hydrogenimonas cancrithermarum</name>
    <dbReference type="NCBI Taxonomy" id="2993563"/>
    <lineage>
        <taxon>Bacteria</taxon>
        <taxon>Pseudomonadati</taxon>
        <taxon>Campylobacterota</taxon>
        <taxon>Epsilonproteobacteria</taxon>
        <taxon>Campylobacterales</taxon>
        <taxon>Hydrogenimonadaceae</taxon>
        <taxon>Hydrogenimonas</taxon>
    </lineage>
</organism>
<keyword evidence="5 6" id="KW-0472">Membrane</keyword>
<evidence type="ECO:0000256" key="2">
    <source>
        <dbReference type="ARBA" id="ARBA00022692"/>
    </source>
</evidence>
<dbReference type="InterPro" id="IPR001182">
    <property type="entry name" value="FtsW/RodA"/>
</dbReference>
<feature type="transmembrane region" description="Helical" evidence="6">
    <location>
        <begin position="46"/>
        <end position="67"/>
    </location>
</feature>
<reference evidence="7 8" key="1">
    <citation type="submission" date="2023-03" db="EMBL/GenBank/DDBJ databases">
        <title>Description of Hydrogenimonas sp. ISO32.</title>
        <authorList>
            <person name="Mino S."/>
            <person name="Fukazawa S."/>
            <person name="Sawabe T."/>
        </authorList>
    </citation>
    <scope>NUCLEOTIDE SEQUENCE [LARGE SCALE GENOMIC DNA]</scope>
    <source>
        <strain evidence="7 8">ISO32</strain>
    </source>
</reference>
<dbReference type="PANTHER" id="PTHR30474:SF1">
    <property type="entry name" value="PEPTIDOGLYCAN GLYCOSYLTRANSFERASE MRDB"/>
    <property type="match status" value="1"/>
</dbReference>
<evidence type="ECO:0000256" key="6">
    <source>
        <dbReference type="SAM" id="Phobius"/>
    </source>
</evidence>
<dbReference type="PANTHER" id="PTHR30474">
    <property type="entry name" value="CELL CYCLE PROTEIN"/>
    <property type="match status" value="1"/>
</dbReference>
<evidence type="ECO:0000256" key="5">
    <source>
        <dbReference type="ARBA" id="ARBA00023136"/>
    </source>
</evidence>
<feature type="transmembrane region" description="Helical" evidence="6">
    <location>
        <begin position="12"/>
        <end position="34"/>
    </location>
</feature>
<evidence type="ECO:0000256" key="3">
    <source>
        <dbReference type="ARBA" id="ARBA00022960"/>
    </source>
</evidence>
<name>A0ABM8FNC2_9BACT</name>
<evidence type="ECO:0000313" key="8">
    <source>
        <dbReference type="Proteomes" id="UP001321445"/>
    </source>
</evidence>
<feature type="transmembrane region" description="Helical" evidence="6">
    <location>
        <begin position="270"/>
        <end position="291"/>
    </location>
</feature>
<keyword evidence="3" id="KW-0133">Cell shape</keyword>
<feature type="transmembrane region" description="Helical" evidence="6">
    <location>
        <begin position="342"/>
        <end position="364"/>
    </location>
</feature>
<evidence type="ECO:0000256" key="4">
    <source>
        <dbReference type="ARBA" id="ARBA00022989"/>
    </source>
</evidence>
<feature type="transmembrane region" description="Helical" evidence="6">
    <location>
        <begin position="161"/>
        <end position="178"/>
    </location>
</feature>
<evidence type="ECO:0000256" key="1">
    <source>
        <dbReference type="ARBA" id="ARBA00004141"/>
    </source>
</evidence>